<proteinExistence type="predicted"/>
<keyword evidence="3" id="KW-1185">Reference proteome</keyword>
<dbReference type="PROSITE" id="PS50835">
    <property type="entry name" value="IG_LIKE"/>
    <property type="match status" value="1"/>
</dbReference>
<name>A0A813EDN3_POLGL</name>
<dbReference type="InterPro" id="IPR007110">
    <property type="entry name" value="Ig-like_dom"/>
</dbReference>
<protein>
    <recommendedName>
        <fullName evidence="1">Ig-like domain-containing protein</fullName>
    </recommendedName>
</protein>
<feature type="domain" description="Ig-like" evidence="1">
    <location>
        <begin position="30"/>
        <end position="104"/>
    </location>
</feature>
<dbReference type="AlphaFoldDB" id="A0A813EDN3"/>
<gene>
    <name evidence="2" type="ORF">PGLA1383_LOCUS17043</name>
</gene>
<evidence type="ECO:0000313" key="2">
    <source>
        <dbReference type="EMBL" id="CAE8598641.1"/>
    </source>
</evidence>
<comment type="caution">
    <text evidence="2">The sequence shown here is derived from an EMBL/GenBank/DDBJ whole genome shotgun (WGS) entry which is preliminary data.</text>
</comment>
<dbReference type="Proteomes" id="UP000654075">
    <property type="component" value="Unassembled WGS sequence"/>
</dbReference>
<evidence type="ECO:0000313" key="3">
    <source>
        <dbReference type="Proteomes" id="UP000654075"/>
    </source>
</evidence>
<dbReference type="EMBL" id="CAJNNV010010463">
    <property type="protein sequence ID" value="CAE8598641.1"/>
    <property type="molecule type" value="Genomic_DNA"/>
</dbReference>
<reference evidence="2" key="1">
    <citation type="submission" date="2021-02" db="EMBL/GenBank/DDBJ databases">
        <authorList>
            <person name="Dougan E. K."/>
            <person name="Rhodes N."/>
            <person name="Thang M."/>
            <person name="Chan C."/>
        </authorList>
    </citation>
    <scope>NUCLEOTIDE SEQUENCE</scope>
</reference>
<sequence length="104" mass="10773">MMEGATAIGSVPGYSIPGKGSSCELVLRLPAVSDVSLSANGCEAAFATCYGAIVCELEHHPEPPHVRWCRAAGPEIGPSVARLAFSKHASTRRHLAVASGRSVC</sequence>
<organism evidence="2 3">
    <name type="scientific">Polarella glacialis</name>
    <name type="common">Dinoflagellate</name>
    <dbReference type="NCBI Taxonomy" id="89957"/>
    <lineage>
        <taxon>Eukaryota</taxon>
        <taxon>Sar</taxon>
        <taxon>Alveolata</taxon>
        <taxon>Dinophyceae</taxon>
        <taxon>Suessiales</taxon>
        <taxon>Suessiaceae</taxon>
        <taxon>Polarella</taxon>
    </lineage>
</organism>
<accession>A0A813EDN3</accession>
<evidence type="ECO:0000259" key="1">
    <source>
        <dbReference type="PROSITE" id="PS50835"/>
    </source>
</evidence>
<feature type="non-terminal residue" evidence="2">
    <location>
        <position position="1"/>
    </location>
</feature>